<dbReference type="RefSeq" id="WP_281897075.1">
    <property type="nucleotide sequence ID" value="NZ_BSDI01000015.1"/>
</dbReference>
<accession>A0ABQ5QXE0</accession>
<reference evidence="1" key="1">
    <citation type="submission" date="2022-12" db="EMBL/GenBank/DDBJ databases">
        <title>New Phytohabitans aurantiacus sp. RD004123 nov., an actinomycete isolated from soil.</title>
        <authorList>
            <person name="Triningsih D.W."/>
            <person name="Harunari E."/>
            <person name="Igarashi Y."/>
        </authorList>
    </citation>
    <scope>NUCLEOTIDE SEQUENCE</scope>
    <source>
        <strain evidence="1">RD004123</strain>
    </source>
</reference>
<comment type="caution">
    <text evidence="1">The sequence shown here is derived from an EMBL/GenBank/DDBJ whole genome shotgun (WGS) entry which is preliminary data.</text>
</comment>
<sequence length="180" mass="19327">MPDALVLPGRLYGPYAPLLQYPSEALRARDVRVHPHSWPSEVPEGLPYDFVRAQVEPLLDALPPRTLVIGKSLGTLAAPVAAERGLPAIWLTPLLTEVRVVEALRAATAPFLLVGGSGDRVWQSDLAKELTPYVLEVDGADHGMMLPGPLAASAAVLGFVVTAVEQFLDGVVWRARVPQT</sequence>
<dbReference type="InterPro" id="IPR029058">
    <property type="entry name" value="AB_hydrolase_fold"/>
</dbReference>
<keyword evidence="2" id="KW-1185">Reference proteome</keyword>
<protein>
    <recommendedName>
        <fullName evidence="3">Alpha/beta hydrolase</fullName>
    </recommendedName>
</protein>
<dbReference type="SUPFAM" id="SSF53474">
    <property type="entry name" value="alpha/beta-Hydrolases"/>
    <property type="match status" value="1"/>
</dbReference>
<dbReference type="Proteomes" id="UP001144280">
    <property type="component" value="Unassembled WGS sequence"/>
</dbReference>
<name>A0ABQ5QXE0_9ACTN</name>
<evidence type="ECO:0000313" key="1">
    <source>
        <dbReference type="EMBL" id="GLH98316.1"/>
    </source>
</evidence>
<proteinExistence type="predicted"/>
<dbReference type="EMBL" id="BSDI01000015">
    <property type="protein sequence ID" value="GLH98316.1"/>
    <property type="molecule type" value="Genomic_DNA"/>
</dbReference>
<evidence type="ECO:0008006" key="3">
    <source>
        <dbReference type="Google" id="ProtNLM"/>
    </source>
</evidence>
<organism evidence="1 2">
    <name type="scientific">Phytohabitans aurantiacus</name>
    <dbReference type="NCBI Taxonomy" id="3016789"/>
    <lineage>
        <taxon>Bacteria</taxon>
        <taxon>Bacillati</taxon>
        <taxon>Actinomycetota</taxon>
        <taxon>Actinomycetes</taxon>
        <taxon>Micromonosporales</taxon>
        <taxon>Micromonosporaceae</taxon>
    </lineage>
</organism>
<gene>
    <name evidence="1" type="ORF">Pa4123_35910</name>
</gene>
<evidence type="ECO:0000313" key="2">
    <source>
        <dbReference type="Proteomes" id="UP001144280"/>
    </source>
</evidence>
<dbReference type="Gene3D" id="3.40.50.1820">
    <property type="entry name" value="alpha/beta hydrolase"/>
    <property type="match status" value="1"/>
</dbReference>